<proteinExistence type="predicted"/>
<evidence type="ECO:0000313" key="2">
    <source>
        <dbReference type="Proteomes" id="UP000294299"/>
    </source>
</evidence>
<accession>A0A484IE45</accession>
<evidence type="ECO:0000313" key="1">
    <source>
        <dbReference type="EMBL" id="VFJ15017.1"/>
    </source>
</evidence>
<keyword evidence="2" id="KW-1185">Reference proteome</keyword>
<protein>
    <submittedName>
        <fullName evidence="1">Uncharacterized protein</fullName>
    </submittedName>
</protein>
<organism evidence="1 2">
    <name type="scientific">Candidatus Nitrosocosmicus franklandianus</name>
    <dbReference type="NCBI Taxonomy" id="1798806"/>
    <lineage>
        <taxon>Archaea</taxon>
        <taxon>Nitrososphaerota</taxon>
        <taxon>Nitrososphaeria</taxon>
        <taxon>Nitrososphaerales</taxon>
        <taxon>Nitrososphaeraceae</taxon>
        <taxon>Candidatus Nitrosocosmicus</taxon>
    </lineage>
</organism>
<dbReference type="EMBL" id="LR216287">
    <property type="protein sequence ID" value="VFJ15017.1"/>
    <property type="molecule type" value="Genomic_DNA"/>
</dbReference>
<gene>
    <name evidence="1" type="ORF">NFRAN_2695</name>
</gene>
<dbReference type="AlphaFoldDB" id="A0A484IE45"/>
<name>A0A484IE45_9ARCH</name>
<dbReference type="KEGG" id="nfn:NFRAN_2695"/>
<dbReference type="Proteomes" id="UP000294299">
    <property type="component" value="Chromosome NFRAN"/>
</dbReference>
<reference evidence="1 2" key="1">
    <citation type="submission" date="2019-02" db="EMBL/GenBank/DDBJ databases">
        <authorList>
            <person name="Lehtovirta-Morley E L."/>
        </authorList>
    </citation>
    <scope>NUCLEOTIDE SEQUENCE [LARGE SCALE GENOMIC DNA]</scope>
    <source>
        <strain evidence="1">NFRAN1</strain>
    </source>
</reference>
<sequence length="50" mass="5858">MGEKKTISRETKKHVYIHFKVQKLIKNQMNISKLVAHMPFTTVTCNDARI</sequence>